<keyword evidence="2" id="KW-1185">Reference proteome</keyword>
<dbReference type="Proteomes" id="UP001056120">
    <property type="component" value="Linkage Group LG25"/>
</dbReference>
<gene>
    <name evidence="1" type="ORF">L1987_74828</name>
</gene>
<evidence type="ECO:0000313" key="2">
    <source>
        <dbReference type="Proteomes" id="UP001056120"/>
    </source>
</evidence>
<dbReference type="EMBL" id="CM042042">
    <property type="protein sequence ID" value="KAI3704603.1"/>
    <property type="molecule type" value="Genomic_DNA"/>
</dbReference>
<evidence type="ECO:0000313" key="1">
    <source>
        <dbReference type="EMBL" id="KAI3704603.1"/>
    </source>
</evidence>
<sequence>MDSFCTQPFKGCPNVVTTNQSIHVATTNSDVDKQQDHKATTISPFVPSHLPSANTFTISFRNPTSSQDLNYRDGVMPEEETSLNEYLGSIDGTTRFQNTRRNHRQLQEHVVAERKRREILAERFISLSALLPGRKKMDKATVLEDARKYVLQLETRVKELEETSAKGKDIIHESGVSMGISKFCGGHEDVASSSDDTNYLPSSNPEIKARISGSKMLVRIYCMKSSSIVLKILTEMERLHITIDCCSVLPFGNAHLITITAQMNDEMVIRAKYLVKCLLSTLRDFH</sequence>
<reference evidence="2" key="1">
    <citation type="journal article" date="2022" name="Mol. Ecol. Resour.">
        <title>The genomes of chicory, endive, great burdock and yacon provide insights into Asteraceae palaeo-polyploidization history and plant inulin production.</title>
        <authorList>
            <person name="Fan W."/>
            <person name="Wang S."/>
            <person name="Wang H."/>
            <person name="Wang A."/>
            <person name="Jiang F."/>
            <person name="Liu H."/>
            <person name="Zhao H."/>
            <person name="Xu D."/>
            <person name="Zhang Y."/>
        </authorList>
    </citation>
    <scope>NUCLEOTIDE SEQUENCE [LARGE SCALE GENOMIC DNA]</scope>
    <source>
        <strain evidence="2">cv. Yunnan</strain>
    </source>
</reference>
<reference evidence="1 2" key="2">
    <citation type="journal article" date="2022" name="Mol. Ecol. Resour.">
        <title>The genomes of chicory, endive, great burdock and yacon provide insights into Asteraceae paleo-polyploidization history and plant inulin production.</title>
        <authorList>
            <person name="Fan W."/>
            <person name="Wang S."/>
            <person name="Wang H."/>
            <person name="Wang A."/>
            <person name="Jiang F."/>
            <person name="Liu H."/>
            <person name="Zhao H."/>
            <person name="Xu D."/>
            <person name="Zhang Y."/>
        </authorList>
    </citation>
    <scope>NUCLEOTIDE SEQUENCE [LARGE SCALE GENOMIC DNA]</scope>
    <source>
        <strain evidence="2">cv. Yunnan</strain>
        <tissue evidence="1">Leaves</tissue>
    </source>
</reference>
<name>A0ACB9A466_9ASTR</name>
<organism evidence="1 2">
    <name type="scientific">Smallanthus sonchifolius</name>
    <dbReference type="NCBI Taxonomy" id="185202"/>
    <lineage>
        <taxon>Eukaryota</taxon>
        <taxon>Viridiplantae</taxon>
        <taxon>Streptophyta</taxon>
        <taxon>Embryophyta</taxon>
        <taxon>Tracheophyta</taxon>
        <taxon>Spermatophyta</taxon>
        <taxon>Magnoliopsida</taxon>
        <taxon>eudicotyledons</taxon>
        <taxon>Gunneridae</taxon>
        <taxon>Pentapetalae</taxon>
        <taxon>asterids</taxon>
        <taxon>campanulids</taxon>
        <taxon>Asterales</taxon>
        <taxon>Asteraceae</taxon>
        <taxon>Asteroideae</taxon>
        <taxon>Heliantheae alliance</taxon>
        <taxon>Millerieae</taxon>
        <taxon>Smallanthus</taxon>
    </lineage>
</organism>
<accession>A0ACB9A466</accession>
<proteinExistence type="predicted"/>
<protein>
    <submittedName>
        <fullName evidence="1">Uncharacterized protein</fullName>
    </submittedName>
</protein>
<comment type="caution">
    <text evidence="1">The sequence shown here is derived from an EMBL/GenBank/DDBJ whole genome shotgun (WGS) entry which is preliminary data.</text>
</comment>